<keyword evidence="7" id="KW-1185">Reference proteome</keyword>
<dbReference type="GO" id="GO:0009403">
    <property type="term" value="P:toxin biosynthetic process"/>
    <property type="evidence" value="ECO:0007669"/>
    <property type="project" value="InterPro"/>
</dbReference>
<keyword evidence="2 5" id="KW-0812">Transmembrane</keyword>
<dbReference type="EMBL" id="SOBG01000006">
    <property type="protein sequence ID" value="TDT69208.1"/>
    <property type="molecule type" value="Genomic_DNA"/>
</dbReference>
<comment type="caution">
    <text evidence="6">The sequence shown here is derived from an EMBL/GenBank/DDBJ whole genome shotgun (WGS) entry which is preliminary data.</text>
</comment>
<evidence type="ECO:0000256" key="1">
    <source>
        <dbReference type="ARBA" id="ARBA00004141"/>
    </source>
</evidence>
<comment type="subcellular location">
    <subcellularLocation>
        <location evidence="1">Membrane</location>
        <topology evidence="1">Multi-pass membrane protein</topology>
    </subcellularLocation>
</comment>
<protein>
    <submittedName>
        <fullName evidence="6">Colicin V production protein</fullName>
    </submittedName>
</protein>
<dbReference type="Pfam" id="PF02674">
    <property type="entry name" value="Colicin_V"/>
    <property type="match status" value="1"/>
</dbReference>
<dbReference type="GO" id="GO:0016020">
    <property type="term" value="C:membrane"/>
    <property type="evidence" value="ECO:0007669"/>
    <property type="project" value="UniProtKB-SubCell"/>
</dbReference>
<feature type="transmembrane region" description="Helical" evidence="5">
    <location>
        <begin position="99"/>
        <end position="123"/>
    </location>
</feature>
<dbReference type="PANTHER" id="PTHR37306:SF1">
    <property type="entry name" value="COLICIN V PRODUCTION PROTEIN"/>
    <property type="match status" value="1"/>
</dbReference>
<dbReference type="AlphaFoldDB" id="A0AA46DY36"/>
<accession>A0AA46DY36</accession>
<evidence type="ECO:0000313" key="7">
    <source>
        <dbReference type="Proteomes" id="UP000294678"/>
    </source>
</evidence>
<dbReference type="Proteomes" id="UP000294678">
    <property type="component" value="Unassembled WGS sequence"/>
</dbReference>
<organism evidence="6 7">
    <name type="scientific">Hypnocyclicus thermotrophus</name>
    <dbReference type="NCBI Taxonomy" id="1627895"/>
    <lineage>
        <taxon>Bacteria</taxon>
        <taxon>Fusobacteriati</taxon>
        <taxon>Fusobacteriota</taxon>
        <taxon>Fusobacteriia</taxon>
        <taxon>Fusobacteriales</taxon>
        <taxon>Fusobacteriaceae</taxon>
        <taxon>Hypnocyclicus</taxon>
    </lineage>
</organism>
<evidence type="ECO:0000256" key="5">
    <source>
        <dbReference type="SAM" id="Phobius"/>
    </source>
</evidence>
<keyword evidence="4 5" id="KW-0472">Membrane</keyword>
<evidence type="ECO:0000256" key="3">
    <source>
        <dbReference type="ARBA" id="ARBA00022989"/>
    </source>
</evidence>
<evidence type="ECO:0000313" key="6">
    <source>
        <dbReference type="EMBL" id="TDT69208.1"/>
    </source>
</evidence>
<dbReference type="InterPro" id="IPR003825">
    <property type="entry name" value="Colicin-V_CvpA"/>
</dbReference>
<gene>
    <name evidence="6" type="ORF">EV215_1550</name>
</gene>
<proteinExistence type="predicted"/>
<keyword evidence="3 5" id="KW-1133">Transmembrane helix</keyword>
<sequence length="183" mass="20788">MYLDLLFIVILLIFALLSFKKGIIYEILSIFFLGLNIVISKQLTPIVYSKLNVSVDKGIANTIIYTLLFIAVYIVFGFILKLFRFVITKSVSGSLDKVLGMILGIIKGVIVSVFLLFIITFVAKYQENLEKQLDDSKIAKIYIKAQNVILPMIPKDISDTIKKYTDEKEIKKVLKEALDKRGK</sequence>
<reference evidence="6 7" key="1">
    <citation type="submission" date="2019-03" db="EMBL/GenBank/DDBJ databases">
        <title>Genomic Encyclopedia of Type Strains, Phase IV (KMG-IV): sequencing the most valuable type-strain genomes for metagenomic binning, comparative biology and taxonomic classification.</title>
        <authorList>
            <person name="Goeker M."/>
        </authorList>
    </citation>
    <scope>NUCLEOTIDE SEQUENCE [LARGE SCALE GENOMIC DNA]</scope>
    <source>
        <strain evidence="6 7">DSM 100055</strain>
    </source>
</reference>
<name>A0AA46DY36_9FUSO</name>
<feature type="transmembrane region" description="Helical" evidence="5">
    <location>
        <begin position="63"/>
        <end position="87"/>
    </location>
</feature>
<dbReference type="RefSeq" id="WP_134113419.1">
    <property type="nucleotide sequence ID" value="NZ_SOBG01000006.1"/>
</dbReference>
<evidence type="ECO:0000256" key="2">
    <source>
        <dbReference type="ARBA" id="ARBA00022692"/>
    </source>
</evidence>
<dbReference type="PANTHER" id="PTHR37306">
    <property type="entry name" value="COLICIN V PRODUCTION PROTEIN"/>
    <property type="match status" value="1"/>
</dbReference>
<evidence type="ECO:0000256" key="4">
    <source>
        <dbReference type="ARBA" id="ARBA00023136"/>
    </source>
</evidence>